<organism evidence="2 3">
    <name type="scientific">Trichoglossum hirsutum</name>
    <dbReference type="NCBI Taxonomy" id="265104"/>
    <lineage>
        <taxon>Eukaryota</taxon>
        <taxon>Fungi</taxon>
        <taxon>Dikarya</taxon>
        <taxon>Ascomycota</taxon>
        <taxon>Pezizomycotina</taxon>
        <taxon>Geoglossomycetes</taxon>
        <taxon>Geoglossales</taxon>
        <taxon>Geoglossaceae</taxon>
        <taxon>Trichoglossum</taxon>
    </lineage>
</organism>
<evidence type="ECO:0000313" key="3">
    <source>
        <dbReference type="Proteomes" id="UP000750711"/>
    </source>
</evidence>
<name>A0A9P8RLL0_9PEZI</name>
<accession>A0A9P8RLL0</accession>
<evidence type="ECO:0000313" key="2">
    <source>
        <dbReference type="EMBL" id="KAH0556009.1"/>
    </source>
</evidence>
<protein>
    <recommendedName>
        <fullName evidence="4">F-box domain-containing protein</fullName>
    </recommendedName>
</protein>
<sequence length="952" mass="106073">PMRAVEDGTTGDWKRNGRYGCLLSGETRVVIAGLPGGRLGPSIELALHEYAELLAYHGGDASTSLTRKGKERCSEGDNPQLSGKFALGNGLTRRTSDGNELIVVRSPRHLPYINVEGRSWRSPPISRNRPAFTSRRVPWPSYMGSVQGRIARALEEFPAKDTQSGPQDRCPIPESPSWVGGIVKQYWTSRCRRRLYRSGSWQEYASAAASRRTTRGGHSRAPTVTRMAMTLKPSPRLTWPKGVIPREVFENIASHLPRDSLEGMRLVSKEFEFKISPYLFRYVVIPLTPPNFGEQQPLQSEEKGENRKYSRLIGGKLCSNTVADADLPPSPALLIKPPIPPNENSVEIVKAFWGIYKWPHQDYDRYEPVEWLENFADDTERLRDAFSTLTRVMELGISLDNGLGWLNGPDVAPRVAIFKPKPKIFGPSSAFFDARKRDQIEAWRALLLAAQVTPSGKRPDLAATAADTDESFDPEPHISRVFELFYPEKATVIEHKGSSAAEPQSSRVTFPVMPNSLTPAQREWLLETDWAQRAFLNSYCLAVIDNYMNFQNLHSFNVARLPSQYLSMFCRADFWSSIGNVMTLSLGVIPEWREVVKLQTGDAEERSVTPSDAVKAAYNFLQGWVGTNRSIKTLAFGWIGGGENVPGIFARNRNVMAAPLFAVAGDMLRLAGRESSQLLLPHVKNLTLSNCWVSPAALTTFVKAMEKFSLGTLKLNSVSLSAGPSKDCQLFLQPPAELHQSWADGPFGPHPMGLVSIINSAHESVLALSPWPPIPKFECTPGHQWLGPPRLGSWPDVIEDITPGITLAALRYRFGFDKKAPKARSSNLRRIEFESCGYVLLPGYDFDQRVVGSLKRMCQLSEYLVRRKELLEQVMMSTDDKNLGVIAPYLFSHDRDKLQGAWGLKEGWVDDIAAAENLEDGQRPGGAGRFRGSVHAVDPYWGIFSSAEDEDE</sequence>
<dbReference type="Proteomes" id="UP000750711">
    <property type="component" value="Unassembled WGS sequence"/>
</dbReference>
<evidence type="ECO:0000256" key="1">
    <source>
        <dbReference type="SAM" id="MobiDB-lite"/>
    </source>
</evidence>
<feature type="non-terminal residue" evidence="2">
    <location>
        <position position="952"/>
    </location>
</feature>
<gene>
    <name evidence="2" type="ORF">GP486_006050</name>
</gene>
<keyword evidence="3" id="KW-1185">Reference proteome</keyword>
<dbReference type="AlphaFoldDB" id="A0A9P8RLL0"/>
<comment type="caution">
    <text evidence="2">The sequence shown here is derived from an EMBL/GenBank/DDBJ whole genome shotgun (WGS) entry which is preliminary data.</text>
</comment>
<reference evidence="2" key="1">
    <citation type="submission" date="2021-03" db="EMBL/GenBank/DDBJ databases">
        <title>Comparative genomics and phylogenomic investigation of the class Geoglossomycetes provide insights into ecological specialization and systematics.</title>
        <authorList>
            <person name="Melie T."/>
            <person name="Pirro S."/>
            <person name="Miller A.N."/>
            <person name="Quandt A."/>
        </authorList>
    </citation>
    <scope>NUCLEOTIDE SEQUENCE</scope>
    <source>
        <strain evidence="2">CAQ_001_2017</strain>
    </source>
</reference>
<proteinExistence type="predicted"/>
<dbReference type="EMBL" id="JAGHQM010001266">
    <property type="protein sequence ID" value="KAH0556009.1"/>
    <property type="molecule type" value="Genomic_DNA"/>
</dbReference>
<evidence type="ECO:0008006" key="4">
    <source>
        <dbReference type="Google" id="ProtNLM"/>
    </source>
</evidence>
<feature type="region of interest" description="Disordered" evidence="1">
    <location>
        <begin position="64"/>
        <end position="90"/>
    </location>
</feature>